<keyword evidence="1 2" id="KW-0378">Hydrolase</keyword>
<dbReference type="InterPro" id="IPR004175">
    <property type="entry name" value="RNA_CPDase"/>
</dbReference>
<dbReference type="Gene3D" id="3.90.1140.10">
    <property type="entry name" value="Cyclic phosphodiesterase"/>
    <property type="match status" value="1"/>
</dbReference>
<sequence length="196" mass="21479">MRLFVAVHPSPEAAGELAAVVAPLRALPGAERLRWTAEDGWHLTLAFLGSVPDDQLPALREGLSQAAAGYQAHRLRLAGGGHFGDRVLWVGLAGQTWALRSLARAVTQLAGEVLGVEEEFSYHPHLTLARTGRGGHPGREERAALRAAAEQLVEFQGVEWPVTEFQLMRSDLGSGRSRYTVVDRWLLRSEEGEWSE</sequence>
<evidence type="ECO:0000313" key="4">
    <source>
        <dbReference type="Proteomes" id="UP000540506"/>
    </source>
</evidence>
<reference evidence="3 4" key="1">
    <citation type="submission" date="2020-08" db="EMBL/GenBank/DDBJ databases">
        <title>Sequencing the genomes of 1000 actinobacteria strains.</title>
        <authorList>
            <person name="Klenk H.-P."/>
        </authorList>
    </citation>
    <scope>NUCLEOTIDE SEQUENCE [LARGE SCALE GENOMIC DNA]</scope>
    <source>
        <strain evidence="3 4">DSM 41654</strain>
    </source>
</reference>
<feature type="short sequence motif" description="HXTX 1" evidence="2">
    <location>
        <begin position="42"/>
        <end position="45"/>
    </location>
</feature>
<name>A0A7W7VW19_KITKI</name>
<evidence type="ECO:0000256" key="2">
    <source>
        <dbReference type="HAMAP-Rule" id="MF_01940"/>
    </source>
</evidence>
<dbReference type="AlphaFoldDB" id="A0A7W7VW19"/>
<keyword evidence="4" id="KW-1185">Reference proteome</keyword>
<dbReference type="RefSeq" id="WP_184936093.1">
    <property type="nucleotide sequence ID" value="NZ_JACHJV010000001.1"/>
</dbReference>
<keyword evidence="3" id="KW-0436">Ligase</keyword>
<dbReference type="EC" id="3.1.4.58" evidence="2"/>
<dbReference type="Proteomes" id="UP000540506">
    <property type="component" value="Unassembled WGS sequence"/>
</dbReference>
<dbReference type="GO" id="GO:0004113">
    <property type="term" value="F:2',3'-cyclic-nucleotide 3'-phosphodiesterase activity"/>
    <property type="evidence" value="ECO:0007669"/>
    <property type="project" value="InterPro"/>
</dbReference>
<dbReference type="HAMAP" id="MF_01940">
    <property type="entry name" value="RNA_CPDase"/>
    <property type="match status" value="1"/>
</dbReference>
<accession>A0A7W7VW19</accession>
<feature type="active site" description="Proton donor" evidence="2">
    <location>
        <position position="42"/>
    </location>
</feature>
<dbReference type="NCBIfam" id="TIGR02258">
    <property type="entry name" value="2_5_ligase"/>
    <property type="match status" value="1"/>
</dbReference>
<evidence type="ECO:0000256" key="1">
    <source>
        <dbReference type="ARBA" id="ARBA00022801"/>
    </source>
</evidence>
<dbReference type="InterPro" id="IPR009097">
    <property type="entry name" value="Cyclic_Pdiesterase"/>
</dbReference>
<comment type="similarity">
    <text evidence="2">Belongs to the 2H phosphoesterase superfamily. ThpR family.</text>
</comment>
<dbReference type="EMBL" id="JACHJV010000001">
    <property type="protein sequence ID" value="MBB4924090.1"/>
    <property type="molecule type" value="Genomic_DNA"/>
</dbReference>
<gene>
    <name evidence="3" type="ORF">FHR34_003083</name>
</gene>
<dbReference type="Pfam" id="PF13563">
    <property type="entry name" value="2_5_RNA_ligase2"/>
    <property type="match status" value="1"/>
</dbReference>
<dbReference type="PANTHER" id="PTHR35561:SF1">
    <property type="entry name" value="RNA 2',3'-CYCLIC PHOSPHODIESTERASE"/>
    <property type="match status" value="1"/>
</dbReference>
<dbReference type="GO" id="GO:0008664">
    <property type="term" value="F:RNA 2',3'-cyclic 3'-phosphodiesterase activity"/>
    <property type="evidence" value="ECO:0007669"/>
    <property type="project" value="UniProtKB-EC"/>
</dbReference>
<organism evidence="3 4">
    <name type="scientific">Kitasatospora kifunensis</name>
    <name type="common">Streptomyces kifunensis</name>
    <dbReference type="NCBI Taxonomy" id="58351"/>
    <lineage>
        <taxon>Bacteria</taxon>
        <taxon>Bacillati</taxon>
        <taxon>Actinomycetota</taxon>
        <taxon>Actinomycetes</taxon>
        <taxon>Kitasatosporales</taxon>
        <taxon>Streptomycetaceae</taxon>
        <taxon>Kitasatospora</taxon>
    </lineage>
</organism>
<dbReference type="PANTHER" id="PTHR35561">
    <property type="entry name" value="RNA 2',3'-CYCLIC PHOSPHODIESTERASE"/>
    <property type="match status" value="1"/>
</dbReference>
<feature type="short sequence motif" description="HXTX 2" evidence="2">
    <location>
        <begin position="125"/>
        <end position="128"/>
    </location>
</feature>
<proteinExistence type="inferred from homology"/>
<comment type="function">
    <text evidence="2">Hydrolyzes RNA 2',3'-cyclic phosphodiester to an RNA 2'-phosphomonoester.</text>
</comment>
<evidence type="ECO:0000313" key="3">
    <source>
        <dbReference type="EMBL" id="MBB4924090.1"/>
    </source>
</evidence>
<feature type="active site" description="Proton acceptor" evidence="2">
    <location>
        <position position="125"/>
    </location>
</feature>
<comment type="caution">
    <text evidence="3">The sequence shown here is derived from an EMBL/GenBank/DDBJ whole genome shotgun (WGS) entry which is preliminary data.</text>
</comment>
<dbReference type="SUPFAM" id="SSF55144">
    <property type="entry name" value="LigT-like"/>
    <property type="match status" value="1"/>
</dbReference>
<dbReference type="GO" id="GO:0016874">
    <property type="term" value="F:ligase activity"/>
    <property type="evidence" value="ECO:0007669"/>
    <property type="project" value="UniProtKB-KW"/>
</dbReference>
<protein>
    <recommendedName>
        <fullName evidence="2">RNA 2',3'-cyclic phosphodiesterase</fullName>
        <shortName evidence="2">RNA 2',3'-CPDase</shortName>
        <ecNumber evidence="2">3.1.4.58</ecNumber>
    </recommendedName>
</protein>
<comment type="catalytic activity">
    <reaction evidence="2">
        <text>a 3'-end 2',3'-cyclophospho-ribonucleotide-RNA + H2O = a 3'-end 2'-phospho-ribonucleotide-RNA + H(+)</text>
        <dbReference type="Rhea" id="RHEA:11828"/>
        <dbReference type="Rhea" id="RHEA-COMP:10464"/>
        <dbReference type="Rhea" id="RHEA-COMP:17353"/>
        <dbReference type="ChEBI" id="CHEBI:15377"/>
        <dbReference type="ChEBI" id="CHEBI:15378"/>
        <dbReference type="ChEBI" id="CHEBI:83064"/>
        <dbReference type="ChEBI" id="CHEBI:173113"/>
        <dbReference type="EC" id="3.1.4.58"/>
    </reaction>
</comment>